<comment type="caution">
    <text evidence="3">The sequence shown here is derived from an EMBL/GenBank/DDBJ whole genome shotgun (WGS) entry which is preliminary data.</text>
</comment>
<evidence type="ECO:0000313" key="4">
    <source>
        <dbReference type="Proteomes" id="UP000050562"/>
    </source>
</evidence>
<dbReference type="EMBL" id="LJRC01000103">
    <property type="protein sequence ID" value="KPY38131.1"/>
    <property type="molecule type" value="Genomic_DNA"/>
</dbReference>
<dbReference type="PATRIC" id="fig|251707.3.peg.5271"/>
<protein>
    <submittedName>
        <fullName evidence="3">PAP2 family protein</fullName>
    </submittedName>
</protein>
<dbReference type="GO" id="GO:0016020">
    <property type="term" value="C:membrane"/>
    <property type="evidence" value="ECO:0007669"/>
    <property type="project" value="UniProtKB-SubCell"/>
</dbReference>
<sequence length="210" mass="23617">MKPSFWPARRLNQGPDYRQALVALVGLLSGLSVFIGVERFIVPRYYWVTPVDQWIPFIAHSWWLYALFFPYVLLAAAYASAERFRAFGTATAMAFGVALVCFWLFPEIVPRPEVDLIDNAFLKQRISRLWQLDSASNGCPSLHVAVTCLACRALWDQHHKWLIAITGLLICVSTLTLKQHTVIDVAGGVMLAVVCTLLIQRQGGNARVRN</sequence>
<reference evidence="3 4" key="1">
    <citation type="submission" date="2015-09" db="EMBL/GenBank/DDBJ databases">
        <title>Genome announcement of multiple Pseudomonas syringae strains.</title>
        <authorList>
            <person name="Thakur S."/>
            <person name="Wang P.W."/>
            <person name="Gong Y."/>
            <person name="Weir B.S."/>
            <person name="Guttman D.S."/>
        </authorList>
    </citation>
    <scope>NUCLEOTIDE SEQUENCE [LARGE SCALE GENOMIC DNA]</scope>
    <source>
        <strain evidence="3 4">ICMP3956</strain>
    </source>
</reference>
<dbReference type="RefSeq" id="WP_057408852.1">
    <property type="nucleotide sequence ID" value="NZ_LJRC01000103.1"/>
</dbReference>
<dbReference type="Proteomes" id="UP000050562">
    <property type="component" value="Unassembled WGS sequence"/>
</dbReference>
<dbReference type="SUPFAM" id="SSF48317">
    <property type="entry name" value="Acid phosphatase/Vanadium-dependent haloperoxidase"/>
    <property type="match status" value="1"/>
</dbReference>
<keyword evidence="1" id="KW-0472">Membrane</keyword>
<accession>A0A0P9XR67</accession>
<feature type="transmembrane region" description="Helical" evidence="1">
    <location>
        <begin position="21"/>
        <end position="42"/>
    </location>
</feature>
<dbReference type="AlphaFoldDB" id="A0A0P9XR67"/>
<name>A0A0P9XR67_9PSED</name>
<dbReference type="Pfam" id="PF14378">
    <property type="entry name" value="PAP2_3"/>
    <property type="match status" value="1"/>
</dbReference>
<feature type="transmembrane region" description="Helical" evidence="1">
    <location>
        <begin position="86"/>
        <end position="105"/>
    </location>
</feature>
<evidence type="ECO:0000256" key="1">
    <source>
        <dbReference type="SAM" id="Phobius"/>
    </source>
</evidence>
<dbReference type="InterPro" id="IPR036938">
    <property type="entry name" value="PAP2/HPO_sf"/>
</dbReference>
<gene>
    <name evidence="3" type="ORF">ALO52_04004</name>
</gene>
<proteinExistence type="predicted"/>
<organism evidence="3 4">
    <name type="scientific">Pseudomonas syringae pv. primulae</name>
    <dbReference type="NCBI Taxonomy" id="251707"/>
    <lineage>
        <taxon>Bacteria</taxon>
        <taxon>Pseudomonadati</taxon>
        <taxon>Pseudomonadota</taxon>
        <taxon>Gammaproteobacteria</taxon>
        <taxon>Pseudomonadales</taxon>
        <taxon>Pseudomonadaceae</taxon>
        <taxon>Pseudomonas</taxon>
    </lineage>
</organism>
<dbReference type="CDD" id="cd03386">
    <property type="entry name" value="PAP2_Aur1_like"/>
    <property type="match status" value="1"/>
</dbReference>
<evidence type="ECO:0000259" key="2">
    <source>
        <dbReference type="Pfam" id="PF14378"/>
    </source>
</evidence>
<keyword evidence="1" id="KW-0812">Transmembrane</keyword>
<feature type="transmembrane region" description="Helical" evidence="1">
    <location>
        <begin position="62"/>
        <end position="79"/>
    </location>
</feature>
<evidence type="ECO:0000313" key="3">
    <source>
        <dbReference type="EMBL" id="KPY38131.1"/>
    </source>
</evidence>
<feature type="domain" description="Inositolphosphotransferase Aur1/Ipt1" evidence="2">
    <location>
        <begin position="63"/>
        <end position="196"/>
    </location>
</feature>
<keyword evidence="1" id="KW-1133">Transmembrane helix</keyword>
<feature type="transmembrane region" description="Helical" evidence="1">
    <location>
        <begin position="182"/>
        <end position="199"/>
    </location>
</feature>
<dbReference type="InterPro" id="IPR026841">
    <property type="entry name" value="Aur1/Ipt1"/>
</dbReference>